<evidence type="ECO:0000256" key="1">
    <source>
        <dbReference type="SAM" id="MobiDB-lite"/>
    </source>
</evidence>
<gene>
    <name evidence="2" type="ORF">TIFTF001_009527</name>
</gene>
<feature type="compositionally biased region" description="Basic and acidic residues" evidence="1">
    <location>
        <begin position="1"/>
        <end position="18"/>
    </location>
</feature>
<keyword evidence="3" id="KW-1185">Reference proteome</keyword>
<protein>
    <submittedName>
        <fullName evidence="2">Uncharacterized protein</fullName>
    </submittedName>
</protein>
<accession>A0AA88D3P3</accession>
<organism evidence="2 3">
    <name type="scientific">Ficus carica</name>
    <name type="common">Common fig</name>
    <dbReference type="NCBI Taxonomy" id="3494"/>
    <lineage>
        <taxon>Eukaryota</taxon>
        <taxon>Viridiplantae</taxon>
        <taxon>Streptophyta</taxon>
        <taxon>Embryophyta</taxon>
        <taxon>Tracheophyta</taxon>
        <taxon>Spermatophyta</taxon>
        <taxon>Magnoliopsida</taxon>
        <taxon>eudicotyledons</taxon>
        <taxon>Gunneridae</taxon>
        <taxon>Pentapetalae</taxon>
        <taxon>rosids</taxon>
        <taxon>fabids</taxon>
        <taxon>Rosales</taxon>
        <taxon>Moraceae</taxon>
        <taxon>Ficeae</taxon>
        <taxon>Ficus</taxon>
    </lineage>
</organism>
<name>A0AA88D3P3_FICCA</name>
<dbReference type="Proteomes" id="UP001187192">
    <property type="component" value="Unassembled WGS sequence"/>
</dbReference>
<sequence length="160" mass="17772">MPEEEKAQVRSEREKGDGDGWANIEVAHEGRWRGDLVTVSEFIVASFNFARDKRFAAKLVETRGGGFAVILSQSNHFQVVQTLLNLKQPTTTQTRSLPITLLSPVSNQPKSLLAYRRASLDRRAAPCPSYFVVTMDSRSVCDGLDDGDVRLAMSLCLMLL</sequence>
<comment type="caution">
    <text evidence="2">The sequence shown here is derived from an EMBL/GenBank/DDBJ whole genome shotgun (WGS) entry which is preliminary data.</text>
</comment>
<proteinExistence type="predicted"/>
<feature type="region of interest" description="Disordered" evidence="1">
    <location>
        <begin position="1"/>
        <end position="20"/>
    </location>
</feature>
<reference evidence="2" key="1">
    <citation type="submission" date="2023-07" db="EMBL/GenBank/DDBJ databases">
        <title>draft genome sequence of fig (Ficus carica).</title>
        <authorList>
            <person name="Takahashi T."/>
            <person name="Nishimura K."/>
        </authorList>
    </citation>
    <scope>NUCLEOTIDE SEQUENCE</scope>
</reference>
<evidence type="ECO:0000313" key="3">
    <source>
        <dbReference type="Proteomes" id="UP001187192"/>
    </source>
</evidence>
<dbReference type="AlphaFoldDB" id="A0AA88D3P3"/>
<dbReference type="EMBL" id="BTGU01000011">
    <property type="protein sequence ID" value="GMN40302.1"/>
    <property type="molecule type" value="Genomic_DNA"/>
</dbReference>
<evidence type="ECO:0000313" key="2">
    <source>
        <dbReference type="EMBL" id="GMN40302.1"/>
    </source>
</evidence>